<dbReference type="RefSeq" id="WP_321565181.1">
    <property type="nucleotide sequence ID" value="NZ_CP139558.1"/>
</dbReference>
<keyword evidence="3 6" id="KW-0808">Transferase</keyword>
<proteinExistence type="inferred from homology"/>
<evidence type="ECO:0000259" key="8">
    <source>
        <dbReference type="Pfam" id="PF01583"/>
    </source>
</evidence>
<dbReference type="PANTHER" id="PTHR42700:SF1">
    <property type="entry name" value="SULFATE ADENYLYLTRANSFERASE"/>
    <property type="match status" value="1"/>
</dbReference>
<dbReference type="SUPFAM" id="SSF52540">
    <property type="entry name" value="P-loop containing nucleoside triphosphate hydrolases"/>
    <property type="match status" value="1"/>
</dbReference>
<dbReference type="InterPro" id="IPR027417">
    <property type="entry name" value="P-loop_NTPase"/>
</dbReference>
<evidence type="ECO:0000256" key="7">
    <source>
        <dbReference type="RuleBase" id="RU004347"/>
    </source>
</evidence>
<evidence type="ECO:0000256" key="1">
    <source>
        <dbReference type="ARBA" id="ARBA00001823"/>
    </source>
</evidence>
<dbReference type="PANTHER" id="PTHR42700">
    <property type="entry name" value="SULFATE ADENYLYLTRANSFERASE"/>
    <property type="match status" value="1"/>
</dbReference>
<accession>A0ABZ0TVJ4</accession>
<feature type="binding site" evidence="6">
    <location>
        <begin position="18"/>
        <end position="25"/>
    </location>
    <ligand>
        <name>ATP</name>
        <dbReference type="ChEBI" id="CHEBI:30616"/>
    </ligand>
</feature>
<reference evidence="9 10" key="1">
    <citation type="submission" date="2023-11" db="EMBL/GenBank/DDBJ databases">
        <title>Analysis of the Genomes of Mucilaginibacter gossypii cycad 4 and M. sabulilitoris SNA2: microbes with the potential for plant growth promotion.</title>
        <authorList>
            <person name="Hirsch A.M."/>
            <person name="Humm E."/>
            <person name="Rubbi M."/>
            <person name="Del Vecchio G."/>
            <person name="Ha S.M."/>
            <person name="Pellegrini M."/>
            <person name="Gunsalus R.P."/>
        </authorList>
    </citation>
    <scope>NUCLEOTIDE SEQUENCE [LARGE SCALE GENOMIC DNA]</scope>
    <source>
        <strain evidence="9 10">SNA2</strain>
    </source>
</reference>
<keyword evidence="5 6" id="KW-0067">ATP-binding</keyword>
<name>A0ABZ0TVJ4_9SPHI</name>
<evidence type="ECO:0000256" key="6">
    <source>
        <dbReference type="HAMAP-Rule" id="MF_00065"/>
    </source>
</evidence>
<organism evidence="9 10">
    <name type="scientific">Mucilaginibacter sabulilitoris</name>
    <dbReference type="NCBI Taxonomy" id="1173583"/>
    <lineage>
        <taxon>Bacteria</taxon>
        <taxon>Pseudomonadati</taxon>
        <taxon>Bacteroidota</taxon>
        <taxon>Sphingobacteriia</taxon>
        <taxon>Sphingobacteriales</taxon>
        <taxon>Sphingobacteriaceae</taxon>
        <taxon>Mucilaginibacter</taxon>
    </lineage>
</organism>
<evidence type="ECO:0000313" key="10">
    <source>
        <dbReference type="Proteomes" id="UP001324380"/>
    </source>
</evidence>
<dbReference type="CDD" id="cd02027">
    <property type="entry name" value="APSK"/>
    <property type="match status" value="1"/>
</dbReference>
<dbReference type="NCBIfam" id="NF003013">
    <property type="entry name" value="PRK03846.1"/>
    <property type="match status" value="1"/>
</dbReference>
<comment type="pathway">
    <text evidence="6 7">Sulfur metabolism; hydrogen sulfide biosynthesis; sulfite from sulfate: step 2/3.</text>
</comment>
<keyword evidence="10" id="KW-1185">Reference proteome</keyword>
<protein>
    <recommendedName>
        <fullName evidence="2 6">Adenylyl-sulfate kinase</fullName>
        <ecNumber evidence="2 6">2.7.1.25</ecNumber>
    </recommendedName>
    <alternativeName>
        <fullName evidence="6">APS kinase</fullName>
    </alternativeName>
    <alternativeName>
        <fullName evidence="6">ATP adenosine-5'-phosphosulfate 3'-phosphotransferase</fullName>
    </alternativeName>
    <alternativeName>
        <fullName evidence="6">Adenosine-5'-phosphosulfate kinase</fullName>
    </alternativeName>
</protein>
<evidence type="ECO:0000256" key="5">
    <source>
        <dbReference type="ARBA" id="ARBA00022840"/>
    </source>
</evidence>
<dbReference type="InterPro" id="IPR050512">
    <property type="entry name" value="Sulf_AdTrans/APS_kinase"/>
</dbReference>
<gene>
    <name evidence="6 9" type="primary">cysC</name>
    <name evidence="9" type="ORF">SNE25_11155</name>
</gene>
<feature type="domain" description="APS kinase" evidence="8">
    <location>
        <begin position="10"/>
        <end position="158"/>
    </location>
</feature>
<sequence>MNKKGLLSQKGLVVWLFGLSGSGKTTISSLLQEKLQEEGFFVMSLDGDVLRAGINSDLSFTEIDREENIRRAAEIAKIMLQNDIVTICSFITPLKKHRAQAANIIGECYLEVFVDCPISVCESRDVKGLYKKAQSRQITNFTGISSGFEAPVHPQLTIHTDIESPEESMEKVYRYIISFIKA</sequence>
<dbReference type="HAMAP" id="MF_00065">
    <property type="entry name" value="Adenylyl_sulf_kinase"/>
    <property type="match status" value="1"/>
</dbReference>
<dbReference type="NCBIfam" id="TIGR00455">
    <property type="entry name" value="apsK"/>
    <property type="match status" value="1"/>
</dbReference>
<dbReference type="InterPro" id="IPR002891">
    <property type="entry name" value="APS"/>
</dbReference>
<dbReference type="GO" id="GO:0004020">
    <property type="term" value="F:adenylylsulfate kinase activity"/>
    <property type="evidence" value="ECO:0007669"/>
    <property type="project" value="UniProtKB-EC"/>
</dbReference>
<keyword evidence="6 7" id="KW-0418">Kinase</keyword>
<dbReference type="EC" id="2.7.1.25" evidence="2 6"/>
<evidence type="ECO:0000256" key="4">
    <source>
        <dbReference type="ARBA" id="ARBA00022741"/>
    </source>
</evidence>
<dbReference type="Pfam" id="PF01583">
    <property type="entry name" value="APS_kinase"/>
    <property type="match status" value="1"/>
</dbReference>
<comment type="similarity">
    <text evidence="6 7">Belongs to the APS kinase family.</text>
</comment>
<evidence type="ECO:0000256" key="3">
    <source>
        <dbReference type="ARBA" id="ARBA00022679"/>
    </source>
</evidence>
<comment type="catalytic activity">
    <reaction evidence="1 6 7">
        <text>adenosine 5'-phosphosulfate + ATP = 3'-phosphoadenylyl sulfate + ADP + H(+)</text>
        <dbReference type="Rhea" id="RHEA:24152"/>
        <dbReference type="ChEBI" id="CHEBI:15378"/>
        <dbReference type="ChEBI" id="CHEBI:30616"/>
        <dbReference type="ChEBI" id="CHEBI:58243"/>
        <dbReference type="ChEBI" id="CHEBI:58339"/>
        <dbReference type="ChEBI" id="CHEBI:456216"/>
        <dbReference type="EC" id="2.7.1.25"/>
    </reaction>
</comment>
<dbReference type="EMBL" id="CP139558">
    <property type="protein sequence ID" value="WPU96078.1"/>
    <property type="molecule type" value="Genomic_DNA"/>
</dbReference>
<evidence type="ECO:0000256" key="2">
    <source>
        <dbReference type="ARBA" id="ARBA00012121"/>
    </source>
</evidence>
<dbReference type="InterPro" id="IPR059117">
    <property type="entry name" value="APS_kinase_dom"/>
</dbReference>
<dbReference type="Proteomes" id="UP001324380">
    <property type="component" value="Chromosome"/>
</dbReference>
<evidence type="ECO:0000313" key="9">
    <source>
        <dbReference type="EMBL" id="WPU96078.1"/>
    </source>
</evidence>
<comment type="caution">
    <text evidence="6">Lacks conserved residue(s) required for the propagation of feature annotation.</text>
</comment>
<keyword evidence="4 6" id="KW-0547">Nucleotide-binding</keyword>
<comment type="function">
    <text evidence="6 7">Catalyzes the synthesis of activated sulfate.</text>
</comment>
<keyword evidence="6" id="KW-0597">Phosphoprotein</keyword>
<dbReference type="Gene3D" id="3.40.50.300">
    <property type="entry name" value="P-loop containing nucleotide triphosphate hydrolases"/>
    <property type="match status" value="1"/>
</dbReference>